<evidence type="ECO:0000313" key="1">
    <source>
        <dbReference type="EMBL" id="CEG50504.1"/>
    </source>
</evidence>
<keyword evidence="2" id="KW-1185">Reference proteome</keyword>
<dbReference type="Proteomes" id="UP000054928">
    <property type="component" value="Unassembled WGS sequence"/>
</dbReference>
<proteinExistence type="predicted"/>
<accession>A0A0P1B6N3</accession>
<dbReference type="EMBL" id="CCYD01000116">
    <property type="protein sequence ID" value="CEG50504.1"/>
    <property type="molecule type" value="Genomic_DNA"/>
</dbReference>
<dbReference type="RefSeq" id="XP_024586873.1">
    <property type="nucleotide sequence ID" value="XM_024718368.1"/>
</dbReference>
<organism evidence="1 2">
    <name type="scientific">Plasmopara halstedii</name>
    <name type="common">Downy mildew of sunflower</name>
    <dbReference type="NCBI Taxonomy" id="4781"/>
    <lineage>
        <taxon>Eukaryota</taxon>
        <taxon>Sar</taxon>
        <taxon>Stramenopiles</taxon>
        <taxon>Oomycota</taxon>
        <taxon>Peronosporomycetes</taxon>
        <taxon>Peronosporales</taxon>
        <taxon>Peronosporaceae</taxon>
        <taxon>Plasmopara</taxon>
    </lineage>
</organism>
<name>A0A0P1B6N3_PLAHL</name>
<protein>
    <submittedName>
        <fullName evidence="1">Uncharacterized protein</fullName>
    </submittedName>
</protein>
<dbReference type="AlphaFoldDB" id="A0A0P1B6N3"/>
<sequence length="92" mass="10225">MTPDIFAMIKARTADIGDHIKDKHHVDRAVLAVHMSSSSELFNCRSALTPKDFYRASVLVVIFVGRPVGGSNRLDGRYKLETGSLLLVRKLN</sequence>
<dbReference type="GeneID" id="36395698"/>
<evidence type="ECO:0000313" key="2">
    <source>
        <dbReference type="Proteomes" id="UP000054928"/>
    </source>
</evidence>
<reference evidence="2" key="1">
    <citation type="submission" date="2014-09" db="EMBL/GenBank/DDBJ databases">
        <authorList>
            <person name="Sharma Rahul"/>
            <person name="Thines Marco"/>
        </authorList>
    </citation>
    <scope>NUCLEOTIDE SEQUENCE [LARGE SCALE GENOMIC DNA]</scope>
</reference>